<dbReference type="InterPro" id="IPR043772">
    <property type="entry name" value="MBG_3"/>
</dbReference>
<evidence type="ECO:0000256" key="1">
    <source>
        <dbReference type="SAM" id="MobiDB-lite"/>
    </source>
</evidence>
<feature type="region of interest" description="Disordered" evidence="1">
    <location>
        <begin position="475"/>
        <end position="562"/>
    </location>
</feature>
<evidence type="ECO:0000259" key="3">
    <source>
        <dbReference type="Pfam" id="PF18887"/>
    </source>
</evidence>
<feature type="compositionally biased region" description="Acidic residues" evidence="1">
    <location>
        <begin position="477"/>
        <end position="509"/>
    </location>
</feature>
<dbReference type="OrthoDB" id="1097758at2"/>
<protein>
    <submittedName>
        <fullName evidence="4">Gliding motility-associated C-terminal domain-containing protein</fullName>
    </submittedName>
</protein>
<feature type="domain" description="MBG" evidence="3">
    <location>
        <begin position="258"/>
        <end position="313"/>
    </location>
</feature>
<feature type="compositionally biased region" description="Acidic residues" evidence="1">
    <location>
        <begin position="527"/>
        <end position="541"/>
    </location>
</feature>
<evidence type="ECO:0000313" key="5">
    <source>
        <dbReference type="Proteomes" id="UP000199673"/>
    </source>
</evidence>
<dbReference type="STRING" id="305507.SAMN04489724_0392"/>
<feature type="non-terminal residue" evidence="4">
    <location>
        <position position="1"/>
    </location>
</feature>
<dbReference type="NCBIfam" id="TIGR04131">
    <property type="entry name" value="Bac_Flav_CTERM"/>
    <property type="match status" value="1"/>
</dbReference>
<name>A0A1I6XC45_9BACT</name>
<gene>
    <name evidence="4" type="ORF">SAMN04489724_0392</name>
</gene>
<dbReference type="Pfam" id="PF18676">
    <property type="entry name" value="MBG_2"/>
    <property type="match status" value="1"/>
</dbReference>
<feature type="domain" description="MBG" evidence="3">
    <location>
        <begin position="116"/>
        <end position="171"/>
    </location>
</feature>
<dbReference type="AlphaFoldDB" id="A0A1I6XC45"/>
<evidence type="ECO:0000259" key="2">
    <source>
        <dbReference type="Pfam" id="PF18676"/>
    </source>
</evidence>
<accession>A0A1I6XC45</accession>
<evidence type="ECO:0000313" key="4">
    <source>
        <dbReference type="EMBL" id="SFT35797.1"/>
    </source>
</evidence>
<dbReference type="Pfam" id="PF13585">
    <property type="entry name" value="CHU_C"/>
    <property type="match status" value="1"/>
</dbReference>
<dbReference type="InterPro" id="IPR041286">
    <property type="entry name" value="MBG_2"/>
</dbReference>
<feature type="domain" description="MBG" evidence="3">
    <location>
        <begin position="44"/>
        <end position="112"/>
    </location>
</feature>
<dbReference type="InterPro" id="IPR026341">
    <property type="entry name" value="T9SS_type_B"/>
</dbReference>
<dbReference type="EMBL" id="FPBF01000001">
    <property type="protein sequence ID" value="SFT35797.1"/>
    <property type="molecule type" value="Genomic_DNA"/>
</dbReference>
<keyword evidence="5" id="KW-1185">Reference proteome</keyword>
<dbReference type="RefSeq" id="WP_091691027.1">
    <property type="nucleotide sequence ID" value="NZ_FPBF01000001.1"/>
</dbReference>
<reference evidence="5" key="1">
    <citation type="submission" date="2016-10" db="EMBL/GenBank/DDBJ databases">
        <authorList>
            <person name="Varghese N."/>
            <person name="Submissions S."/>
        </authorList>
    </citation>
    <scope>NUCLEOTIDE SEQUENCE [LARGE SCALE GENOMIC DNA]</scope>
    <source>
        <strain evidence="5">DSM 23445</strain>
    </source>
</reference>
<feature type="compositionally biased region" description="Acidic residues" evidence="1">
    <location>
        <begin position="548"/>
        <end position="562"/>
    </location>
</feature>
<proteinExistence type="predicted"/>
<dbReference type="Pfam" id="PF18887">
    <property type="entry name" value="MBG_3"/>
    <property type="match status" value="4"/>
</dbReference>
<dbReference type="Proteomes" id="UP000199673">
    <property type="component" value="Unassembled WGS sequence"/>
</dbReference>
<organism evidence="4 5">
    <name type="scientific">Algoriphagus locisalis</name>
    <dbReference type="NCBI Taxonomy" id="305507"/>
    <lineage>
        <taxon>Bacteria</taxon>
        <taxon>Pseudomonadati</taxon>
        <taxon>Bacteroidota</taxon>
        <taxon>Cytophagia</taxon>
        <taxon>Cytophagales</taxon>
        <taxon>Cyclobacteriaceae</taxon>
        <taxon>Algoriphagus</taxon>
    </lineage>
</organism>
<feature type="domain" description="MBG" evidence="3">
    <location>
        <begin position="194"/>
        <end position="254"/>
    </location>
</feature>
<sequence length="842" mass="89197">SVSYANNSRTDVGSQEVTATITGSNYTTLVLTADLTITPSTISEITFEDESFVYDGTAKSLAISGTLPAGTSVSYADNSRTDVGTQEVTATVSGSNFTTVELKANLTITPATITGVTLIDGSFTFDGTAKSLTITGTLPTGTAVVYSNNSRTEAGTQEVTATITGSNYTDLVLTADLEVTDAAIPGLAFDSGTFTYDGTAKSLAISGTLPTGTSVVYTNNGRTDVGTQEVTATVSGSNFTTVELKANLTITPATITGVTLIDGSFTFDGTAKSLAISGTLPEGTEVEYINNSRTEVGTQEVTATITGSNFTTLILTADLEVTDAVIPGLAFDSGTFTYDGTAKSLAINGTLPAGTSVVYTNNGRTDVGTQEVTAIISGVNFIEVSLIADLSITPATLLVMADEGQSKEFGMEDPDLTYEISGLQGSDTEAILAGTLSRESGEDIGSYAITLGSLSAGANYTINYTGADFLITKEPNVDTDGDGVPDKVEEEQGTDPDDPMDYQDEDGDAVPDYVEGVQGTDPVDAGDYLDSDGDDVPDYLEEQQGTDPNEETDFEDSDEDGIPDYVNQRSVVEFISQLLEALWGTEADELKVPEEVVMITAGGEFINLAVTWDLAGYVPMMSGTTSYSGMIELPAGLFNPDGLQPVLEITVLTKPAPQDVTLSANTFVGIPDQFFQEIGAFTVIDPTDDQHTFSLPEGVQDNGFFEVLDGILFWSSAEQAEGRTDFTIMLSVTDRAGNVLEKEFNITRERTPLDQLEVQNTFTPNADGVNDTWGMPALRYYTGVRISVFAVGGDRLFYTEDPDVQWDGTFNGKDMPVGAYLYVIEVGESGEIQRGMLNLLRQ</sequence>
<feature type="domain" description="MBG" evidence="2">
    <location>
        <begin position="398"/>
        <end position="469"/>
    </location>
</feature>